<dbReference type="Gene3D" id="1.20.120.330">
    <property type="entry name" value="Nucleotidyltransferases domain 2"/>
    <property type="match status" value="1"/>
</dbReference>
<proteinExistence type="predicted"/>
<accession>A0A2R6A8G0</accession>
<organism evidence="2 3">
    <name type="scientific">Candidatus Marsarchaeota G1 archaeon BE_D</name>
    <dbReference type="NCBI Taxonomy" id="1978156"/>
    <lineage>
        <taxon>Archaea</taxon>
        <taxon>Candidatus Marsarchaeota</taxon>
        <taxon>Candidatus Marsarchaeota group 1</taxon>
    </lineage>
</organism>
<feature type="domain" description="HEPN" evidence="1">
    <location>
        <begin position="5"/>
        <end position="109"/>
    </location>
</feature>
<evidence type="ECO:0000259" key="1">
    <source>
        <dbReference type="Pfam" id="PF05168"/>
    </source>
</evidence>
<evidence type="ECO:0000313" key="2">
    <source>
        <dbReference type="EMBL" id="PSN82690.1"/>
    </source>
</evidence>
<gene>
    <name evidence="2" type="ORF">B9Q02_11355</name>
</gene>
<dbReference type="EMBL" id="NEXD01000137">
    <property type="protein sequence ID" value="PSN82690.1"/>
    <property type="molecule type" value="Genomic_DNA"/>
</dbReference>
<dbReference type="Pfam" id="PF05168">
    <property type="entry name" value="HEPN"/>
    <property type="match status" value="1"/>
</dbReference>
<dbReference type="InterPro" id="IPR007842">
    <property type="entry name" value="HEPN_dom"/>
</dbReference>
<dbReference type="AlphaFoldDB" id="A0A2R6A8G0"/>
<reference evidence="2 3" key="1">
    <citation type="submission" date="2017-04" db="EMBL/GenBank/DDBJ databases">
        <title>Novel microbial lineages endemic to geothermal iron-oxide mats fill important gaps in the evolutionary history of Archaea.</title>
        <authorList>
            <person name="Jay Z.J."/>
            <person name="Beam J.P."/>
            <person name="Dlakic M."/>
            <person name="Rusch D.B."/>
            <person name="Kozubal M.A."/>
            <person name="Inskeep W.P."/>
        </authorList>
    </citation>
    <scope>NUCLEOTIDE SEQUENCE [LARGE SCALE GENOMIC DNA]</scope>
    <source>
        <strain evidence="2">BE_D</strain>
    </source>
</reference>
<protein>
    <submittedName>
        <fullName evidence="2">HEPN domain-containing protein</fullName>
    </submittedName>
</protein>
<name>A0A2R6A8G0_9ARCH</name>
<sequence length="114" mass="12938">MNSRKSQILLNEAKRDAEIGNFNKAASALYFCVRKELECVLLKLGLKIPRRDDKLANTLKHLGYPEESQKLLRLYELRKKADYSDESVSAIEVNEAVGIVETILEALKNIQSDT</sequence>
<dbReference type="Proteomes" id="UP000240569">
    <property type="component" value="Unassembled WGS sequence"/>
</dbReference>
<evidence type="ECO:0000313" key="3">
    <source>
        <dbReference type="Proteomes" id="UP000240569"/>
    </source>
</evidence>
<comment type="caution">
    <text evidence="2">The sequence shown here is derived from an EMBL/GenBank/DDBJ whole genome shotgun (WGS) entry which is preliminary data.</text>
</comment>